<reference evidence="1" key="1">
    <citation type="journal article" date="2023" name="Mol. Biol. Evol.">
        <title>Third-Generation Sequencing Reveals the Adaptive Role of the Epigenome in Three Deep-Sea Polychaetes.</title>
        <authorList>
            <person name="Perez M."/>
            <person name="Aroh O."/>
            <person name="Sun Y."/>
            <person name="Lan Y."/>
            <person name="Juniper S.K."/>
            <person name="Young C.R."/>
            <person name="Angers B."/>
            <person name="Qian P.Y."/>
        </authorList>
    </citation>
    <scope>NUCLEOTIDE SEQUENCE</scope>
    <source>
        <strain evidence="1">P08H-3</strain>
    </source>
</reference>
<keyword evidence="2" id="KW-1185">Reference proteome</keyword>
<sequence>MALHMLPYSRIRRDTTDYISSSLPVDEIEDFNKTENDLKSVCSFEDLDDYADRLLQMFSDVEKIRRELHALVTSNCPNKLTALCVCIKKLGLKLTDSKLLGTSFGESSLHVAIVRGSTPVCHNIGGLRWIFPGLLPVYG</sequence>
<proteinExistence type="predicted"/>
<name>A0AAD9JPC1_9ANNE</name>
<dbReference type="EMBL" id="JAODUP010000206">
    <property type="protein sequence ID" value="KAK2156749.1"/>
    <property type="molecule type" value="Genomic_DNA"/>
</dbReference>
<accession>A0AAD9JPC1</accession>
<comment type="caution">
    <text evidence="1">The sequence shown here is derived from an EMBL/GenBank/DDBJ whole genome shotgun (WGS) entry which is preliminary data.</text>
</comment>
<evidence type="ECO:0000313" key="2">
    <source>
        <dbReference type="Proteomes" id="UP001208570"/>
    </source>
</evidence>
<organism evidence="1 2">
    <name type="scientific">Paralvinella palmiformis</name>
    <dbReference type="NCBI Taxonomy" id="53620"/>
    <lineage>
        <taxon>Eukaryota</taxon>
        <taxon>Metazoa</taxon>
        <taxon>Spiralia</taxon>
        <taxon>Lophotrochozoa</taxon>
        <taxon>Annelida</taxon>
        <taxon>Polychaeta</taxon>
        <taxon>Sedentaria</taxon>
        <taxon>Canalipalpata</taxon>
        <taxon>Terebellida</taxon>
        <taxon>Terebelliformia</taxon>
        <taxon>Alvinellidae</taxon>
        <taxon>Paralvinella</taxon>
    </lineage>
</organism>
<dbReference type="AlphaFoldDB" id="A0AAD9JPC1"/>
<protein>
    <submittedName>
        <fullName evidence="1">Uncharacterized protein</fullName>
    </submittedName>
</protein>
<dbReference type="Proteomes" id="UP001208570">
    <property type="component" value="Unassembled WGS sequence"/>
</dbReference>
<gene>
    <name evidence="1" type="ORF">LSH36_206g04067</name>
</gene>
<evidence type="ECO:0000313" key="1">
    <source>
        <dbReference type="EMBL" id="KAK2156749.1"/>
    </source>
</evidence>